<dbReference type="RefSeq" id="WP_211863508.1">
    <property type="nucleotide sequence ID" value="NZ_JAAEDM010000059.1"/>
</dbReference>
<proteinExistence type="predicted"/>
<feature type="domain" description="AAA+ ATPase" evidence="1">
    <location>
        <begin position="199"/>
        <end position="392"/>
    </location>
</feature>
<protein>
    <submittedName>
        <fullName evidence="2">ATP-binding protein</fullName>
    </submittedName>
</protein>
<comment type="caution">
    <text evidence="2">The sequence shown here is derived from an EMBL/GenBank/DDBJ whole genome shotgun (WGS) entry which is preliminary data.</text>
</comment>
<dbReference type="EMBL" id="JAAEDM010000059">
    <property type="protein sequence ID" value="MBR0673093.1"/>
    <property type="molecule type" value="Genomic_DNA"/>
</dbReference>
<dbReference type="InterPro" id="IPR027417">
    <property type="entry name" value="P-loop_NTPase"/>
</dbReference>
<keyword evidence="2" id="KW-0547">Nucleotide-binding</keyword>
<dbReference type="SUPFAM" id="SSF160246">
    <property type="entry name" value="EspE N-terminal domain-like"/>
    <property type="match status" value="1"/>
</dbReference>
<evidence type="ECO:0000313" key="2">
    <source>
        <dbReference type="EMBL" id="MBR0673093.1"/>
    </source>
</evidence>
<gene>
    <name evidence="2" type="ORF">GXW76_18085</name>
</gene>
<reference evidence="2" key="1">
    <citation type="submission" date="2020-01" db="EMBL/GenBank/DDBJ databases">
        <authorList>
            <person name="Rat A."/>
        </authorList>
    </citation>
    <scope>NUCLEOTIDE SEQUENCE</scope>
    <source>
        <strain evidence="2">LMG 31231</strain>
    </source>
</reference>
<sequence>MRLSDLLVALELLSRHDVNDALERQSRSGRPLGDVLVEMGLLSARQVSELQDGLPASPENLAQLGIDSRIVFDILVKFLSTVGHGTTATIAETLAIPRRLASLLMEQARAQSIVELKPGIVAGDLRVELTPRGKSMAVEALANSAYIGPLPVSLSAYSDRIRKQTIRSETILPQQVAAALTPLAIKEDLLAKVGISANSGRSILLYGAAGNGKTSIAERMVRMFGAMVLVPHCFEVGGQIVKVFDPSVHKRLGAGADRGTSASLFADEFDPRWVPCRRPFVSAGGELSLDMLDLKFEETARFYEAPLHVKAMNGVLLIDDFGRQLVRPEALLNRWVVPMDRRVDFLKLHTGQSFQIPFDQLLVFSTNLSPQDLMDPAFLRRLPYKIHVHGPTDEEFTRILLAAAADRGVACSERAATWTIDAIRKHGTALAFYQATEIPQQVAELCSFVRRAPVADEETIAFALGNLLVD</sequence>
<accession>A0A9X9X114</accession>
<dbReference type="GO" id="GO:0005524">
    <property type="term" value="F:ATP binding"/>
    <property type="evidence" value="ECO:0007669"/>
    <property type="project" value="UniProtKB-KW"/>
</dbReference>
<evidence type="ECO:0000259" key="1">
    <source>
        <dbReference type="SMART" id="SM00382"/>
    </source>
</evidence>
<keyword evidence="2" id="KW-0067">ATP-binding</keyword>
<dbReference type="Proteomes" id="UP001138751">
    <property type="component" value="Unassembled WGS sequence"/>
</dbReference>
<dbReference type="Gene3D" id="3.40.50.300">
    <property type="entry name" value="P-loop containing nucleotide triphosphate hydrolases"/>
    <property type="match status" value="1"/>
</dbReference>
<dbReference type="InterPro" id="IPR003593">
    <property type="entry name" value="AAA+_ATPase"/>
</dbReference>
<keyword evidence="3" id="KW-1185">Reference proteome</keyword>
<evidence type="ECO:0000313" key="3">
    <source>
        <dbReference type="Proteomes" id="UP001138751"/>
    </source>
</evidence>
<dbReference type="InterPro" id="IPR037257">
    <property type="entry name" value="T2SS_E_N_sf"/>
</dbReference>
<dbReference type="SMART" id="SM00382">
    <property type="entry name" value="AAA"/>
    <property type="match status" value="1"/>
</dbReference>
<dbReference type="AlphaFoldDB" id="A0A9X9X114"/>
<dbReference type="SUPFAM" id="SSF52540">
    <property type="entry name" value="P-loop containing nucleoside triphosphate hydrolases"/>
    <property type="match status" value="1"/>
</dbReference>
<name>A0A9X9X114_9PROT</name>
<organism evidence="2 3">
    <name type="scientific">Neoroseomonas soli</name>
    <dbReference type="NCBI Taxonomy" id="1081025"/>
    <lineage>
        <taxon>Bacteria</taxon>
        <taxon>Pseudomonadati</taxon>
        <taxon>Pseudomonadota</taxon>
        <taxon>Alphaproteobacteria</taxon>
        <taxon>Acetobacterales</taxon>
        <taxon>Acetobacteraceae</taxon>
        <taxon>Neoroseomonas</taxon>
    </lineage>
</organism>
<reference evidence="2" key="2">
    <citation type="journal article" date="2021" name="Syst. Appl. Microbiol.">
        <title>Roseomonas hellenica sp. nov., isolated from roots of wild-growing Alkanna tinctoria.</title>
        <authorList>
            <person name="Rat A."/>
            <person name="Naranjo H.D."/>
            <person name="Lebbe L."/>
            <person name="Cnockaert M."/>
            <person name="Krigas N."/>
            <person name="Grigoriadou K."/>
            <person name="Maloupa E."/>
            <person name="Willems A."/>
        </authorList>
    </citation>
    <scope>NUCLEOTIDE SEQUENCE</scope>
    <source>
        <strain evidence="2">LMG 31231</strain>
    </source>
</reference>